<dbReference type="InterPro" id="IPR016181">
    <property type="entry name" value="Acyl_CoA_acyltransferase"/>
</dbReference>
<comment type="caution">
    <text evidence="2">The sequence shown here is derived from an EMBL/GenBank/DDBJ whole genome shotgun (WGS) entry which is preliminary data.</text>
</comment>
<dbReference type="AlphaFoldDB" id="A0AAD7U8Q6"/>
<proteinExistence type="predicted"/>
<dbReference type="SUPFAM" id="SSF55729">
    <property type="entry name" value="Acyl-CoA N-acyltransferases (Nat)"/>
    <property type="match status" value="1"/>
</dbReference>
<sequence length="192" mass="21388">MACFLNPETKTTRKRRKLCTTKGTQLVLSHPRWRECKRCGLECLCAPVPIRWKSHRVAKNVFRVKPADDAKYWDKVRQVARRVDRDLGGCGNNDDAHAFLLVEDGVCVALIFAEALDDAATSDIIKVGVRKIWVHAASRRTGLATALLDALRASFFFATKLPKTALAFTHLTDDGTAFLASYLDTPPVVYSP</sequence>
<dbReference type="PANTHER" id="PTHR45884">
    <property type="entry name" value="N-ACETYLTRANSFERASE ECO"/>
    <property type="match status" value="1"/>
</dbReference>
<accession>A0AAD7U8Q6</accession>
<dbReference type="PANTHER" id="PTHR45884:SF2">
    <property type="entry name" value="N-ACETYLTRANSFERASE ECO"/>
    <property type="match status" value="1"/>
</dbReference>
<feature type="domain" description="N-acetyltransferase ESCO acetyl-transferase" evidence="1">
    <location>
        <begin position="126"/>
        <end position="186"/>
    </location>
</feature>
<reference evidence="2" key="1">
    <citation type="submission" date="2023-01" db="EMBL/GenBank/DDBJ databases">
        <title>Metagenome sequencing of chrysophaentin producing Chrysophaeum taylorii.</title>
        <authorList>
            <person name="Davison J."/>
            <person name="Bewley C."/>
        </authorList>
    </citation>
    <scope>NUCLEOTIDE SEQUENCE</scope>
    <source>
        <strain evidence="2">NIES-1699</strain>
    </source>
</reference>
<protein>
    <recommendedName>
        <fullName evidence="1">N-acetyltransferase ESCO acetyl-transferase domain-containing protein</fullName>
    </recommendedName>
</protein>
<dbReference type="Pfam" id="PF13880">
    <property type="entry name" value="Acetyltransf_13"/>
    <property type="match status" value="1"/>
</dbReference>
<dbReference type="CDD" id="cd04301">
    <property type="entry name" value="NAT_SF"/>
    <property type="match status" value="1"/>
</dbReference>
<dbReference type="GO" id="GO:0000785">
    <property type="term" value="C:chromatin"/>
    <property type="evidence" value="ECO:0007669"/>
    <property type="project" value="TreeGrafter"/>
</dbReference>
<evidence type="ECO:0000313" key="2">
    <source>
        <dbReference type="EMBL" id="KAJ8600290.1"/>
    </source>
</evidence>
<keyword evidence="3" id="KW-1185">Reference proteome</keyword>
<dbReference type="InterPro" id="IPR028009">
    <property type="entry name" value="ESCO_Acetyltransf_dom"/>
</dbReference>
<dbReference type="Proteomes" id="UP001230188">
    <property type="component" value="Unassembled WGS sequence"/>
</dbReference>
<dbReference type="Gene3D" id="3.40.630.30">
    <property type="match status" value="1"/>
</dbReference>
<dbReference type="GO" id="GO:0005634">
    <property type="term" value="C:nucleus"/>
    <property type="evidence" value="ECO:0007669"/>
    <property type="project" value="TreeGrafter"/>
</dbReference>
<name>A0AAD7U8Q6_9STRA</name>
<organism evidence="2 3">
    <name type="scientific">Chrysophaeum taylorii</name>
    <dbReference type="NCBI Taxonomy" id="2483200"/>
    <lineage>
        <taxon>Eukaryota</taxon>
        <taxon>Sar</taxon>
        <taxon>Stramenopiles</taxon>
        <taxon>Ochrophyta</taxon>
        <taxon>Pelagophyceae</taxon>
        <taxon>Pelagomonadales</taxon>
        <taxon>Pelagomonadaceae</taxon>
        <taxon>Chrysophaeum</taxon>
    </lineage>
</organism>
<evidence type="ECO:0000259" key="1">
    <source>
        <dbReference type="Pfam" id="PF13880"/>
    </source>
</evidence>
<gene>
    <name evidence="2" type="ORF">CTAYLR_000690</name>
</gene>
<dbReference type="GO" id="GO:0061733">
    <property type="term" value="F:protein-lysine-acetyltransferase activity"/>
    <property type="evidence" value="ECO:0007669"/>
    <property type="project" value="TreeGrafter"/>
</dbReference>
<evidence type="ECO:0000313" key="3">
    <source>
        <dbReference type="Proteomes" id="UP001230188"/>
    </source>
</evidence>
<dbReference type="GO" id="GO:0007064">
    <property type="term" value="P:mitotic sister chromatid cohesion"/>
    <property type="evidence" value="ECO:0007669"/>
    <property type="project" value="TreeGrafter"/>
</dbReference>
<dbReference type="EMBL" id="JAQMWT010000524">
    <property type="protein sequence ID" value="KAJ8600290.1"/>
    <property type="molecule type" value="Genomic_DNA"/>
</dbReference>